<dbReference type="eggNOG" id="KOG0266">
    <property type="taxonomic scope" value="Eukaryota"/>
</dbReference>
<evidence type="ECO:0000256" key="1">
    <source>
        <dbReference type="ARBA" id="ARBA00022574"/>
    </source>
</evidence>
<dbReference type="InterPro" id="IPR056884">
    <property type="entry name" value="NPHP3-like_N"/>
</dbReference>
<sequence length="990" mass="111645">MLFHGDAMTSTTSNIQFGDAVSSVQANNINGDVHIGRHENTLDRLPRAEDAPFNSFAKQHEPACLADTRVDLLQEIHSWADGQDERCIFWLSGLAGTGKSTVARTVADSYSANQRLAASFFFSRGGGDVSHAGMFVTSMAVQLADNIPASRYHIRDAIAERSGIARQSLRDQWHHLILRPLSKLREDRSYILVVDALDECDNDNNIQIIIQLLAEVRPSLTGVRLRVFLTSRPEVPIRHGFGYMADSKHKDVVLHSFSPSVVDHDIGIFLEHWLSIIAKDCHYGDDWPGAETIKQLVQRACGLFIWAATAFRFIQEGGQFAKDRLRIVLKDNTVTDNPSEDSTSSEDSGTGDQFENLPENQLDSMYLTVLKRPIRRYTNYERKKWYTLMKEILGAIVLLYSPLSTISLAQLLLLSTAEVDGTLSELHSILDVPQHPANHVRLHHPSFRDFLLNKDRWRDKNLWVDERQAHTALTEKCILLLSSLLKQDLCGQLEHCIPPEMQYACLYWADHLAKSSILLRDNDKVHEFLKKHYLHWLEALSWMGKINDCPHLHAFVHDMKRFALYNRLPIVLAPLQVYSSALMFAPANSIVKRQFADQLTQWIKSPPQVDDNWSACLQTLEGHKRDIKLVVFSHDSTRLASLSDIGIAKIWDVKSGESSKSHDRTITIWDVSSGACLKTLESHDHLNAPMAFSQNCAWLASGSFNGHNNRVSSVSFSHDSTRLVSASYDRAIKVWDTSDGLCVQSYEGHRKSVTLVAFSHDSTQLVSASLDKTIKIWDVSSSADIDSLACLQTLEGHRGSIQQLVVSHDLARLASASEDNTIKIWNISNGTCLQTLKKQVSPVYEMVFSDDLTRLASLSINKTVNIWDTKSGTCLQILSTCDHYLPSDVFGLPHSEGTATPQQIVQCIINISEDRTWITRHDEEWLWIPVEYRPGHFAISGGCITLTTPQGNKIWRCDFFLMFSNVVIVASKTIYLVYRSLMMTLQWLRS</sequence>
<dbReference type="Pfam" id="PF24883">
    <property type="entry name" value="NPHP3_N"/>
    <property type="match status" value="1"/>
</dbReference>
<reference evidence="7 8" key="1">
    <citation type="journal article" date="2013" name="PLoS Genet.">
        <title>Comparative genome structure, secondary metabolite, and effector coding capacity across Cochliobolus pathogens.</title>
        <authorList>
            <person name="Condon B.J."/>
            <person name="Leng Y."/>
            <person name="Wu D."/>
            <person name="Bushley K.E."/>
            <person name="Ohm R.A."/>
            <person name="Otillar R."/>
            <person name="Martin J."/>
            <person name="Schackwitz W."/>
            <person name="Grimwood J."/>
            <person name="MohdZainudin N."/>
            <person name="Xue C."/>
            <person name="Wang R."/>
            <person name="Manning V.A."/>
            <person name="Dhillon B."/>
            <person name="Tu Z.J."/>
            <person name="Steffenson B.J."/>
            <person name="Salamov A."/>
            <person name="Sun H."/>
            <person name="Lowry S."/>
            <person name="LaButti K."/>
            <person name="Han J."/>
            <person name="Copeland A."/>
            <person name="Lindquist E."/>
            <person name="Barry K."/>
            <person name="Schmutz J."/>
            <person name="Baker S.E."/>
            <person name="Ciuffetti L.M."/>
            <person name="Grigoriev I.V."/>
            <person name="Zhong S."/>
            <person name="Turgeon B.G."/>
        </authorList>
    </citation>
    <scope>NUCLEOTIDE SEQUENCE [LARGE SCALE GENOMIC DNA]</scope>
    <source>
        <strain evidence="7 8">ATCC 44560</strain>
    </source>
</reference>
<name>W6YRS1_COCMI</name>
<dbReference type="EMBL" id="KI964190">
    <property type="protein sequence ID" value="EUC40168.1"/>
    <property type="molecule type" value="Genomic_DNA"/>
</dbReference>
<evidence type="ECO:0000313" key="7">
    <source>
        <dbReference type="EMBL" id="EUC40168.1"/>
    </source>
</evidence>
<dbReference type="InterPro" id="IPR019775">
    <property type="entry name" value="WD40_repeat_CS"/>
</dbReference>
<dbReference type="OrthoDB" id="674604at2759"/>
<keyword evidence="5" id="KW-0812">Transmembrane</keyword>
<dbReference type="RefSeq" id="XP_007693306.1">
    <property type="nucleotide sequence ID" value="XM_007695116.1"/>
</dbReference>
<dbReference type="InterPro" id="IPR020472">
    <property type="entry name" value="WD40_PAC1"/>
</dbReference>
<feature type="domain" description="Nephrocystin 3-like N-terminal" evidence="6">
    <location>
        <begin position="74"/>
        <end position="232"/>
    </location>
</feature>
<keyword evidence="5" id="KW-1133">Transmembrane helix</keyword>
<dbReference type="PROSITE" id="PS00678">
    <property type="entry name" value="WD_REPEATS_1"/>
    <property type="match status" value="4"/>
</dbReference>
<dbReference type="Pfam" id="PF00400">
    <property type="entry name" value="WD40"/>
    <property type="match status" value="5"/>
</dbReference>
<keyword evidence="8" id="KW-1185">Reference proteome</keyword>
<dbReference type="PROSITE" id="PS50294">
    <property type="entry name" value="WD_REPEATS_REGION"/>
    <property type="match status" value="4"/>
</dbReference>
<dbReference type="PANTHER" id="PTHR44019">
    <property type="entry name" value="WD REPEAT-CONTAINING PROTEIN 55"/>
    <property type="match status" value="1"/>
</dbReference>
<feature type="compositionally biased region" description="Low complexity" evidence="4">
    <location>
        <begin position="340"/>
        <end position="352"/>
    </location>
</feature>
<dbReference type="KEGG" id="bor:COCMIDRAFT_41455"/>
<dbReference type="SUPFAM" id="SSF52540">
    <property type="entry name" value="P-loop containing nucleoside triphosphate hydrolases"/>
    <property type="match status" value="1"/>
</dbReference>
<organism evidence="7 8">
    <name type="scientific">Bipolaris oryzae ATCC 44560</name>
    <dbReference type="NCBI Taxonomy" id="930090"/>
    <lineage>
        <taxon>Eukaryota</taxon>
        <taxon>Fungi</taxon>
        <taxon>Dikarya</taxon>
        <taxon>Ascomycota</taxon>
        <taxon>Pezizomycotina</taxon>
        <taxon>Dothideomycetes</taxon>
        <taxon>Pleosporomycetidae</taxon>
        <taxon>Pleosporales</taxon>
        <taxon>Pleosporineae</taxon>
        <taxon>Pleosporaceae</taxon>
        <taxon>Bipolaris</taxon>
    </lineage>
</organism>
<dbReference type="PRINTS" id="PR00320">
    <property type="entry name" value="GPROTEINBRPT"/>
</dbReference>
<evidence type="ECO:0000256" key="2">
    <source>
        <dbReference type="ARBA" id="ARBA00022737"/>
    </source>
</evidence>
<feature type="repeat" description="WD" evidence="3">
    <location>
        <begin position="704"/>
        <end position="745"/>
    </location>
</feature>
<feature type="transmembrane region" description="Helical" evidence="5">
    <location>
        <begin position="959"/>
        <end position="978"/>
    </location>
</feature>
<keyword evidence="5" id="KW-0472">Membrane</keyword>
<evidence type="ECO:0000256" key="5">
    <source>
        <dbReference type="SAM" id="Phobius"/>
    </source>
</evidence>
<dbReference type="CDD" id="cd00200">
    <property type="entry name" value="WD40"/>
    <property type="match status" value="1"/>
</dbReference>
<keyword evidence="1 3" id="KW-0853">WD repeat</keyword>
<dbReference type="InterPro" id="IPR027417">
    <property type="entry name" value="P-loop_NTPase"/>
</dbReference>
<dbReference type="Gene3D" id="2.130.10.10">
    <property type="entry name" value="YVTN repeat-like/Quinoprotein amine dehydrogenase"/>
    <property type="match status" value="4"/>
</dbReference>
<accession>W6YRS1</accession>
<evidence type="ECO:0000313" key="8">
    <source>
        <dbReference type="Proteomes" id="UP000054032"/>
    </source>
</evidence>
<dbReference type="HOGENOM" id="CLU_000288_6_0_1"/>
<proteinExistence type="predicted"/>
<feature type="repeat" description="WD" evidence="3">
    <location>
        <begin position="746"/>
        <end position="787"/>
    </location>
</feature>
<feature type="repeat" description="WD" evidence="3">
    <location>
        <begin position="794"/>
        <end position="835"/>
    </location>
</feature>
<dbReference type="SMART" id="SM00320">
    <property type="entry name" value="WD40"/>
    <property type="match status" value="5"/>
</dbReference>
<keyword evidence="2" id="KW-0677">Repeat</keyword>
<evidence type="ECO:0000256" key="3">
    <source>
        <dbReference type="PROSITE-ProRule" id="PRU00221"/>
    </source>
</evidence>
<dbReference type="PROSITE" id="PS50082">
    <property type="entry name" value="WD_REPEATS_2"/>
    <property type="match status" value="5"/>
</dbReference>
<feature type="repeat" description="WD" evidence="3">
    <location>
        <begin position="836"/>
        <end position="877"/>
    </location>
</feature>
<dbReference type="AlphaFoldDB" id="W6YRS1"/>
<dbReference type="InterPro" id="IPR050505">
    <property type="entry name" value="WDR55/POC1"/>
</dbReference>
<dbReference type="PANTHER" id="PTHR44019:SF8">
    <property type="entry name" value="POC1 CENTRIOLAR PROTEIN HOMOLOG"/>
    <property type="match status" value="1"/>
</dbReference>
<dbReference type="InterPro" id="IPR001680">
    <property type="entry name" value="WD40_rpt"/>
</dbReference>
<protein>
    <recommendedName>
        <fullName evidence="6">Nephrocystin 3-like N-terminal domain-containing protein</fullName>
    </recommendedName>
</protein>
<dbReference type="STRING" id="930090.W6YRS1"/>
<dbReference type="GeneID" id="19124060"/>
<gene>
    <name evidence="7" type="ORF">COCMIDRAFT_41455</name>
</gene>
<dbReference type="Proteomes" id="UP000054032">
    <property type="component" value="Unassembled WGS sequence"/>
</dbReference>
<dbReference type="SUPFAM" id="SSF50978">
    <property type="entry name" value="WD40 repeat-like"/>
    <property type="match status" value="1"/>
</dbReference>
<feature type="region of interest" description="Disordered" evidence="4">
    <location>
        <begin position="335"/>
        <end position="357"/>
    </location>
</feature>
<feature type="repeat" description="WD" evidence="3">
    <location>
        <begin position="620"/>
        <end position="661"/>
    </location>
</feature>
<dbReference type="InterPro" id="IPR015943">
    <property type="entry name" value="WD40/YVTN_repeat-like_dom_sf"/>
</dbReference>
<evidence type="ECO:0000259" key="6">
    <source>
        <dbReference type="Pfam" id="PF24883"/>
    </source>
</evidence>
<dbReference type="Gene3D" id="3.40.50.300">
    <property type="entry name" value="P-loop containing nucleotide triphosphate hydrolases"/>
    <property type="match status" value="1"/>
</dbReference>
<evidence type="ECO:0000256" key="4">
    <source>
        <dbReference type="SAM" id="MobiDB-lite"/>
    </source>
</evidence>
<dbReference type="InterPro" id="IPR036322">
    <property type="entry name" value="WD40_repeat_dom_sf"/>
</dbReference>